<dbReference type="AlphaFoldDB" id="A0A2T8IIK0"/>
<feature type="region of interest" description="Disordered" evidence="1">
    <location>
        <begin position="108"/>
        <end position="129"/>
    </location>
</feature>
<dbReference type="EMBL" id="CM008050">
    <property type="protein sequence ID" value="PVH37513.1"/>
    <property type="molecule type" value="Genomic_DNA"/>
</dbReference>
<protein>
    <submittedName>
        <fullName evidence="2">Uncharacterized protein</fullName>
    </submittedName>
</protein>
<dbReference type="Gramene" id="PVH37513">
    <property type="protein sequence ID" value="PVH37513"/>
    <property type="gene ID" value="PAHAL_5G020700"/>
</dbReference>
<gene>
    <name evidence="2" type="ORF">PAHAL_5G020700</name>
</gene>
<proteinExistence type="predicted"/>
<evidence type="ECO:0000256" key="1">
    <source>
        <dbReference type="SAM" id="MobiDB-lite"/>
    </source>
</evidence>
<organism evidence="2">
    <name type="scientific">Panicum hallii</name>
    <dbReference type="NCBI Taxonomy" id="206008"/>
    <lineage>
        <taxon>Eukaryota</taxon>
        <taxon>Viridiplantae</taxon>
        <taxon>Streptophyta</taxon>
        <taxon>Embryophyta</taxon>
        <taxon>Tracheophyta</taxon>
        <taxon>Spermatophyta</taxon>
        <taxon>Magnoliopsida</taxon>
        <taxon>Liliopsida</taxon>
        <taxon>Poales</taxon>
        <taxon>Poaceae</taxon>
        <taxon>PACMAD clade</taxon>
        <taxon>Panicoideae</taxon>
        <taxon>Panicodae</taxon>
        <taxon>Paniceae</taxon>
        <taxon>Panicinae</taxon>
        <taxon>Panicum</taxon>
        <taxon>Panicum sect. Panicum</taxon>
    </lineage>
</organism>
<feature type="compositionally biased region" description="Basic and acidic residues" evidence="1">
    <location>
        <begin position="108"/>
        <end position="118"/>
    </location>
</feature>
<dbReference type="Proteomes" id="UP000243499">
    <property type="component" value="Chromosome 5"/>
</dbReference>
<name>A0A2T8IIK0_9POAL</name>
<accession>A0A2T8IIK0</accession>
<sequence>MACPGRPAHANAAGTALAIQFAPPPLGQRGRGQAHARRHRAGFTALRARGPSGSAARQPGELAVRRWGGVGRQLGSWPHRAGTQPLQALDPCGAAAIGPAAARQRARAWESRRRGTERGRKKRKKPWGPCLGRQNGLFAWHLTVNGWKMERSVSLEMKVEVRVKQGTKIFRANKGMAYFFSVKYEIFSRIYVGLAAFDP</sequence>
<evidence type="ECO:0000313" key="2">
    <source>
        <dbReference type="EMBL" id="PVH37513.1"/>
    </source>
</evidence>
<reference evidence="2" key="1">
    <citation type="submission" date="2018-04" db="EMBL/GenBank/DDBJ databases">
        <title>WGS assembly of Panicum hallii.</title>
        <authorList>
            <person name="Lovell J."/>
            <person name="Jenkins J."/>
            <person name="Lowry D."/>
            <person name="Mamidi S."/>
            <person name="Sreedasyam A."/>
            <person name="Weng X."/>
            <person name="Barry K."/>
            <person name="Bonette J."/>
            <person name="Campitelli B."/>
            <person name="Daum C."/>
            <person name="Gordon S."/>
            <person name="Gould B."/>
            <person name="Lipzen A."/>
            <person name="Macqueen A."/>
            <person name="Palacio-Mejia J."/>
            <person name="Plott C."/>
            <person name="Shakirov E."/>
            <person name="Shu S."/>
            <person name="Yoshinaga Y."/>
            <person name="Zane M."/>
            <person name="Rokhsar D."/>
            <person name="Grimwood J."/>
            <person name="Schmutz J."/>
            <person name="Juenger T."/>
        </authorList>
    </citation>
    <scope>NUCLEOTIDE SEQUENCE [LARGE SCALE GENOMIC DNA]</scope>
    <source>
        <strain evidence="2">FIL2</strain>
    </source>
</reference>